<proteinExistence type="predicted"/>
<keyword evidence="1" id="KW-0808">Transferase</keyword>
<organism evidence="3 4">
    <name type="scientific">Candidatus Dojkabacteria bacterium CG_4_10_14_0_2_um_filter_Dojkabacteria_WS6_41_15</name>
    <dbReference type="NCBI Taxonomy" id="2014249"/>
    <lineage>
        <taxon>Bacteria</taxon>
        <taxon>Candidatus Dojkabacteria</taxon>
    </lineage>
</organism>
<comment type="caution">
    <text evidence="3">The sequence shown here is derived from an EMBL/GenBank/DDBJ whole genome shotgun (WGS) entry which is preliminary data.</text>
</comment>
<evidence type="ECO:0000313" key="3">
    <source>
        <dbReference type="EMBL" id="PJA14427.1"/>
    </source>
</evidence>
<dbReference type="Gene3D" id="3.40.50.2000">
    <property type="entry name" value="Glycogen Phosphorylase B"/>
    <property type="match status" value="1"/>
</dbReference>
<feature type="domain" description="Glycosyl transferase family 1" evidence="2">
    <location>
        <begin position="439"/>
        <end position="575"/>
    </location>
</feature>
<evidence type="ECO:0000313" key="4">
    <source>
        <dbReference type="Proteomes" id="UP000228952"/>
    </source>
</evidence>
<protein>
    <recommendedName>
        <fullName evidence="2">Glycosyl transferase family 1 domain-containing protein</fullName>
    </recommendedName>
</protein>
<dbReference type="PANTHER" id="PTHR46401">
    <property type="entry name" value="GLYCOSYLTRANSFERASE WBBK-RELATED"/>
    <property type="match status" value="1"/>
</dbReference>
<dbReference type="PANTHER" id="PTHR46401:SF2">
    <property type="entry name" value="GLYCOSYLTRANSFERASE WBBK-RELATED"/>
    <property type="match status" value="1"/>
</dbReference>
<dbReference type="InterPro" id="IPR001296">
    <property type="entry name" value="Glyco_trans_1"/>
</dbReference>
<dbReference type="Pfam" id="PF00534">
    <property type="entry name" value="Glycos_transf_1"/>
    <property type="match status" value="1"/>
</dbReference>
<gene>
    <name evidence="3" type="ORF">COX64_02110</name>
</gene>
<evidence type="ECO:0000259" key="2">
    <source>
        <dbReference type="Pfam" id="PF00534"/>
    </source>
</evidence>
<evidence type="ECO:0000256" key="1">
    <source>
        <dbReference type="ARBA" id="ARBA00022679"/>
    </source>
</evidence>
<dbReference type="Proteomes" id="UP000228952">
    <property type="component" value="Unassembled WGS sequence"/>
</dbReference>
<sequence length="627" mass="70779">METMKTTNGETESIRVKVQIPIPDRVHKKFTATLLKLGYRAPDELFVEVKVHPLTQKVLNTYDCLPLIDISNKGQELTGIETVRKFQLKDGYSAYNYLVAQQVEVDTSMPSHKVALYICGALKEEMPQGFANTCAEAGRKVDAHLQKEYKHNTYKSDITELERRTIVLNTLVNKCTVFLKRRGIEDEQFLIDLVPRFIQARSIMSKIKTGDGTAAYMSGAIDDLLLEGCLGATVNLLFIKCPRVVQYYDKLGEKRLDILTSVHEEVRESVDGDRTYPGSEYFSKYLHDFQEQFSKVGIQMVPVVLVDDMTRIDEYSPEDNAEIPRKALSYGLKYKPTTLYFMIGLAPDSRSKSILLTYPYVLLGLFGKPLGTRTVIRLVKSGDYERLIRYVPAIILRCFDYVCLSRSEKRNVRRTNKVSRVKYLVNSVDSKLFCPKTMKKKGFTYGYIGSFSKEKNLPLLVRAYAQLPLEIRMNSQLVLIGANPPDCCNDCKMAVTELNQEIAKHNLGNEITVKPYVPLSTPEIAANEYRSFAVTIWASAQEGCPNMVLESLSCGVPVLFYAGAKEIAEVANEKVSIRFKKLYASSITTALRRAFTASKKLSINTRAYAVANFCLSKTIENAINFIS</sequence>
<accession>A0A2M7W271</accession>
<dbReference type="GO" id="GO:0016757">
    <property type="term" value="F:glycosyltransferase activity"/>
    <property type="evidence" value="ECO:0007669"/>
    <property type="project" value="InterPro"/>
</dbReference>
<dbReference type="SUPFAM" id="SSF53756">
    <property type="entry name" value="UDP-Glycosyltransferase/glycogen phosphorylase"/>
    <property type="match status" value="1"/>
</dbReference>
<reference evidence="4" key="1">
    <citation type="submission" date="2017-09" db="EMBL/GenBank/DDBJ databases">
        <title>Depth-based differentiation of microbial function through sediment-hosted aquifers and enrichment of novel symbionts in the deep terrestrial subsurface.</title>
        <authorList>
            <person name="Probst A.J."/>
            <person name="Ladd B."/>
            <person name="Jarett J.K."/>
            <person name="Geller-Mcgrath D.E."/>
            <person name="Sieber C.M.K."/>
            <person name="Emerson J.B."/>
            <person name="Anantharaman K."/>
            <person name="Thomas B.C."/>
            <person name="Malmstrom R."/>
            <person name="Stieglmeier M."/>
            <person name="Klingl A."/>
            <person name="Woyke T."/>
            <person name="Ryan C.M."/>
            <person name="Banfield J.F."/>
        </authorList>
    </citation>
    <scope>NUCLEOTIDE SEQUENCE [LARGE SCALE GENOMIC DNA]</scope>
</reference>
<dbReference type="EMBL" id="PFQB01000052">
    <property type="protein sequence ID" value="PJA14427.1"/>
    <property type="molecule type" value="Genomic_DNA"/>
</dbReference>
<dbReference type="AlphaFoldDB" id="A0A2M7W271"/>
<name>A0A2M7W271_9BACT</name>
<dbReference type="CDD" id="cd03801">
    <property type="entry name" value="GT4_PimA-like"/>
    <property type="match status" value="1"/>
</dbReference>